<evidence type="ECO:0000313" key="2">
    <source>
        <dbReference type="EMBL" id="XDP44774.1"/>
    </source>
</evidence>
<name>A0AB39L384_9MICC</name>
<sequence length="180" mass="18850">MKIRKAGHLRSRRVFSVCCFGVFVFATMALPLTRPDLSLRRDQISDLLVGEGSAAAVAAFLALAAGSALLGQEYWRRGRQLTSAVLLLFAAATAVAGLTAPSSAQHNVAALAAFLAGPIAAASAGWLPPRARISWAVALIGSFALWPLGAGLGERATVYGEILFFAYLSATAERLPSPPR</sequence>
<feature type="transmembrane region" description="Helical" evidence="1">
    <location>
        <begin position="53"/>
        <end position="71"/>
    </location>
</feature>
<accession>A0AB39L384</accession>
<gene>
    <name evidence="2" type="ORF">AB5L97_16100</name>
</gene>
<evidence type="ECO:0000256" key="1">
    <source>
        <dbReference type="SAM" id="Phobius"/>
    </source>
</evidence>
<dbReference type="EMBL" id="CP163302">
    <property type="protein sequence ID" value="XDP44774.1"/>
    <property type="molecule type" value="Genomic_DNA"/>
</dbReference>
<dbReference type="AlphaFoldDB" id="A0AB39L384"/>
<dbReference type="RefSeq" id="WP_369045405.1">
    <property type="nucleotide sequence ID" value="NZ_CP163302.1"/>
</dbReference>
<feature type="transmembrane region" description="Helical" evidence="1">
    <location>
        <begin position="108"/>
        <end position="127"/>
    </location>
</feature>
<dbReference type="InterPro" id="IPR009339">
    <property type="entry name" value="DUF998"/>
</dbReference>
<protein>
    <submittedName>
        <fullName evidence="2">DUF998 domain-containing protein</fullName>
    </submittedName>
</protein>
<dbReference type="Pfam" id="PF06197">
    <property type="entry name" value="DUF998"/>
    <property type="match status" value="1"/>
</dbReference>
<keyword evidence="1" id="KW-0472">Membrane</keyword>
<reference evidence="2" key="1">
    <citation type="submission" date="2024-07" db="EMBL/GenBank/DDBJ databases">
        <authorList>
            <person name="fu j."/>
        </authorList>
    </citation>
    <scope>NUCLEOTIDE SEQUENCE</scope>
    <source>
        <strain evidence="2">P10A9</strain>
    </source>
</reference>
<feature type="transmembrane region" description="Helical" evidence="1">
    <location>
        <begin position="83"/>
        <end position="102"/>
    </location>
</feature>
<organism evidence="2">
    <name type="scientific">Sinomonas puerhi</name>
    <dbReference type="NCBI Taxonomy" id="3238584"/>
    <lineage>
        <taxon>Bacteria</taxon>
        <taxon>Bacillati</taxon>
        <taxon>Actinomycetota</taxon>
        <taxon>Actinomycetes</taxon>
        <taxon>Micrococcales</taxon>
        <taxon>Micrococcaceae</taxon>
        <taxon>Sinomonas</taxon>
    </lineage>
</organism>
<keyword evidence="1" id="KW-1133">Transmembrane helix</keyword>
<feature type="transmembrane region" description="Helical" evidence="1">
    <location>
        <begin position="134"/>
        <end position="152"/>
    </location>
</feature>
<keyword evidence="1" id="KW-0812">Transmembrane</keyword>
<proteinExistence type="predicted"/>
<dbReference type="KEGG" id="spue:AB5L97_16100"/>